<dbReference type="EMBL" id="MU118423">
    <property type="protein sequence ID" value="KAF9642559.1"/>
    <property type="molecule type" value="Genomic_DNA"/>
</dbReference>
<gene>
    <name evidence="1" type="ORF">BDM02DRAFT_2050570</name>
</gene>
<keyword evidence="2" id="KW-1185">Reference proteome</keyword>
<evidence type="ECO:0000313" key="1">
    <source>
        <dbReference type="EMBL" id="KAF9642559.1"/>
    </source>
</evidence>
<name>A0ACB6YZA9_THEGA</name>
<comment type="caution">
    <text evidence="1">The sequence shown here is derived from an EMBL/GenBank/DDBJ whole genome shotgun (WGS) entry which is preliminary data.</text>
</comment>
<reference evidence="1" key="2">
    <citation type="journal article" date="2020" name="Nat. Commun.">
        <title>Large-scale genome sequencing of mycorrhizal fungi provides insights into the early evolution of symbiotic traits.</title>
        <authorList>
            <person name="Miyauchi S."/>
            <person name="Kiss E."/>
            <person name="Kuo A."/>
            <person name="Drula E."/>
            <person name="Kohler A."/>
            <person name="Sanchez-Garcia M."/>
            <person name="Morin E."/>
            <person name="Andreopoulos B."/>
            <person name="Barry K.W."/>
            <person name="Bonito G."/>
            <person name="Buee M."/>
            <person name="Carver A."/>
            <person name="Chen C."/>
            <person name="Cichocki N."/>
            <person name="Clum A."/>
            <person name="Culley D."/>
            <person name="Crous P.W."/>
            <person name="Fauchery L."/>
            <person name="Girlanda M."/>
            <person name="Hayes R.D."/>
            <person name="Keri Z."/>
            <person name="LaButti K."/>
            <person name="Lipzen A."/>
            <person name="Lombard V."/>
            <person name="Magnuson J."/>
            <person name="Maillard F."/>
            <person name="Murat C."/>
            <person name="Nolan M."/>
            <person name="Ohm R.A."/>
            <person name="Pangilinan J."/>
            <person name="Pereira M.F."/>
            <person name="Perotto S."/>
            <person name="Peter M."/>
            <person name="Pfister S."/>
            <person name="Riley R."/>
            <person name="Sitrit Y."/>
            <person name="Stielow J.B."/>
            <person name="Szollosi G."/>
            <person name="Zifcakova L."/>
            <person name="Stursova M."/>
            <person name="Spatafora J.W."/>
            <person name="Tedersoo L."/>
            <person name="Vaario L.M."/>
            <person name="Yamada A."/>
            <person name="Yan M."/>
            <person name="Wang P."/>
            <person name="Xu J."/>
            <person name="Bruns T."/>
            <person name="Baldrian P."/>
            <person name="Vilgalys R."/>
            <person name="Dunand C."/>
            <person name="Henrissat B."/>
            <person name="Grigoriev I.V."/>
            <person name="Hibbett D."/>
            <person name="Nagy L.G."/>
            <person name="Martin F.M."/>
        </authorList>
    </citation>
    <scope>NUCLEOTIDE SEQUENCE</scope>
    <source>
        <strain evidence="1">P2</strain>
    </source>
</reference>
<organism evidence="1 2">
    <name type="scientific">Thelephora ganbajun</name>
    <name type="common">Ganba fungus</name>
    <dbReference type="NCBI Taxonomy" id="370292"/>
    <lineage>
        <taxon>Eukaryota</taxon>
        <taxon>Fungi</taxon>
        <taxon>Dikarya</taxon>
        <taxon>Basidiomycota</taxon>
        <taxon>Agaricomycotina</taxon>
        <taxon>Agaricomycetes</taxon>
        <taxon>Thelephorales</taxon>
        <taxon>Thelephoraceae</taxon>
        <taxon>Thelephora</taxon>
    </lineage>
</organism>
<proteinExistence type="predicted"/>
<dbReference type="Proteomes" id="UP000886501">
    <property type="component" value="Unassembled WGS sequence"/>
</dbReference>
<reference evidence="1" key="1">
    <citation type="submission" date="2019-10" db="EMBL/GenBank/DDBJ databases">
        <authorList>
            <consortium name="DOE Joint Genome Institute"/>
            <person name="Kuo A."/>
            <person name="Miyauchi S."/>
            <person name="Kiss E."/>
            <person name="Drula E."/>
            <person name="Kohler A."/>
            <person name="Sanchez-Garcia M."/>
            <person name="Andreopoulos B."/>
            <person name="Barry K.W."/>
            <person name="Bonito G."/>
            <person name="Buee M."/>
            <person name="Carver A."/>
            <person name="Chen C."/>
            <person name="Cichocki N."/>
            <person name="Clum A."/>
            <person name="Culley D."/>
            <person name="Crous P.W."/>
            <person name="Fauchery L."/>
            <person name="Girlanda M."/>
            <person name="Hayes R."/>
            <person name="Keri Z."/>
            <person name="Labutti K."/>
            <person name="Lipzen A."/>
            <person name="Lombard V."/>
            <person name="Magnuson J."/>
            <person name="Maillard F."/>
            <person name="Morin E."/>
            <person name="Murat C."/>
            <person name="Nolan M."/>
            <person name="Ohm R."/>
            <person name="Pangilinan J."/>
            <person name="Pereira M."/>
            <person name="Perotto S."/>
            <person name="Peter M."/>
            <person name="Riley R."/>
            <person name="Sitrit Y."/>
            <person name="Stielow B."/>
            <person name="Szollosi G."/>
            <person name="Zifcakova L."/>
            <person name="Stursova M."/>
            <person name="Spatafora J.W."/>
            <person name="Tedersoo L."/>
            <person name="Vaario L.-M."/>
            <person name="Yamada A."/>
            <person name="Yan M."/>
            <person name="Wang P."/>
            <person name="Xu J."/>
            <person name="Bruns T."/>
            <person name="Baldrian P."/>
            <person name="Vilgalys R."/>
            <person name="Henrissat B."/>
            <person name="Grigoriev I.V."/>
            <person name="Hibbett D."/>
            <person name="Nagy L.G."/>
            <person name="Martin F.M."/>
        </authorList>
    </citation>
    <scope>NUCLEOTIDE SEQUENCE</scope>
    <source>
        <strain evidence="1">P2</strain>
    </source>
</reference>
<evidence type="ECO:0000313" key="2">
    <source>
        <dbReference type="Proteomes" id="UP000886501"/>
    </source>
</evidence>
<protein>
    <submittedName>
        <fullName evidence="1">Uncharacterized protein</fullName>
    </submittedName>
</protein>
<sequence length="354" mass="39184">MGNLPLDKAYLTAIWLETLFYGINFTLCWICGYVLIKKKKKIPWIMLAVVIFQWMLSTVHVSLGFTRLIYGFIYYRNGDGGPAAYFSNISIPGNVAKVFIHTLNTAVGDGVVVWRILSRCYLVWGKSWKVVIPPLTLLCGFIVSGIGQTYHFARGQDIHSAFQHTLTLWNGLVFSFSLATNITATSLIALRVWYVFRMISGVTRNLGTAKILVLVIESGMIYSAALIIEIACYFAGSNAFYILYDPIAQLTSIVPTMILLLVGFRQTSNDIRTRANATTKPRTGASTLPTVDFRTNPDLTATTDPRTMNFSAPKVTFGSLNATSESESASKLSGFKTEVVDFDPQVSTNSEKNV</sequence>
<accession>A0ACB6YZA9</accession>